<name>A0ABM0RSG7_GALVR</name>
<accession>A0ABM0RSG7</accession>
<sequence length="140" mass="16422">MCWLRAWGQILLPVFLSVLLIQLLVSFSENGFSKIYSPRNTQKQKDSIEEACAEKKSCQLCIKDKKCIWCSEERACKKYCFPYFGCRFSSAYWSNCRVDMFGILMLVLIAMLVTALSWYCCAYYFYLQEYVHFVLSKNAL</sequence>
<evidence type="ECO:0000313" key="8">
    <source>
        <dbReference type="RefSeq" id="XP_008583558.1"/>
    </source>
</evidence>
<comment type="subcellular location">
    <subcellularLocation>
        <location evidence="1">Membrane</location>
        <topology evidence="1">Single-pass type I membrane protein</topology>
    </subcellularLocation>
</comment>
<evidence type="ECO:0000313" key="7">
    <source>
        <dbReference type="Proteomes" id="UP000694923"/>
    </source>
</evidence>
<evidence type="ECO:0000256" key="2">
    <source>
        <dbReference type="ARBA" id="ARBA00022692"/>
    </source>
</evidence>
<dbReference type="PANTHER" id="PTHR15191:SF14">
    <property type="entry name" value="PITUITARY TUMOR-TRANSFORMING GENE 1 PROTEIN-INTERACTING PROTEIN"/>
    <property type="match status" value="1"/>
</dbReference>
<proteinExistence type="predicted"/>
<protein>
    <submittedName>
        <fullName evidence="8">Uncharacterized protein LOC103600968</fullName>
    </submittedName>
</protein>
<evidence type="ECO:0000256" key="3">
    <source>
        <dbReference type="ARBA" id="ARBA00022729"/>
    </source>
</evidence>
<keyword evidence="3" id="KW-0732">Signal</keyword>
<dbReference type="GeneID" id="103600968"/>
<reference evidence="8" key="1">
    <citation type="submission" date="2025-08" db="UniProtKB">
        <authorList>
            <consortium name="RefSeq"/>
        </authorList>
    </citation>
    <scope>IDENTIFICATION</scope>
</reference>
<dbReference type="Proteomes" id="UP000694923">
    <property type="component" value="Unplaced"/>
</dbReference>
<gene>
    <name evidence="8" type="primary">LOC103600968</name>
</gene>
<evidence type="ECO:0000256" key="4">
    <source>
        <dbReference type="ARBA" id="ARBA00022989"/>
    </source>
</evidence>
<keyword evidence="7" id="KW-1185">Reference proteome</keyword>
<keyword evidence="4 6" id="KW-1133">Transmembrane helix</keyword>
<dbReference type="RefSeq" id="XP_008583558.1">
    <property type="nucleotide sequence ID" value="XM_008585336.1"/>
</dbReference>
<feature type="transmembrane region" description="Helical" evidence="6">
    <location>
        <begin position="103"/>
        <end position="126"/>
    </location>
</feature>
<organism evidence="7 8">
    <name type="scientific">Galeopterus variegatus</name>
    <name type="common">Malayan flying lemur</name>
    <name type="synonym">Cynocephalus variegatus</name>
    <dbReference type="NCBI Taxonomy" id="482537"/>
    <lineage>
        <taxon>Eukaryota</taxon>
        <taxon>Metazoa</taxon>
        <taxon>Chordata</taxon>
        <taxon>Craniata</taxon>
        <taxon>Vertebrata</taxon>
        <taxon>Euteleostomi</taxon>
        <taxon>Mammalia</taxon>
        <taxon>Eutheria</taxon>
        <taxon>Euarchontoglires</taxon>
        <taxon>Dermoptera</taxon>
        <taxon>Cynocephalidae</taxon>
        <taxon>Galeopterus</taxon>
    </lineage>
</organism>
<keyword evidence="2 6" id="KW-0812">Transmembrane</keyword>
<evidence type="ECO:0000256" key="5">
    <source>
        <dbReference type="ARBA" id="ARBA00023136"/>
    </source>
</evidence>
<dbReference type="PANTHER" id="PTHR15191">
    <property type="entry name" value="PROTEIN CBG20567"/>
    <property type="match status" value="1"/>
</dbReference>
<feature type="transmembrane region" description="Helical" evidence="6">
    <location>
        <begin position="6"/>
        <end position="27"/>
    </location>
</feature>
<evidence type="ECO:0000256" key="6">
    <source>
        <dbReference type="SAM" id="Phobius"/>
    </source>
</evidence>
<evidence type="ECO:0000256" key="1">
    <source>
        <dbReference type="ARBA" id="ARBA00004479"/>
    </source>
</evidence>
<keyword evidence="5 6" id="KW-0472">Membrane</keyword>
<dbReference type="InterPro" id="IPR052304">
    <property type="entry name" value="PTTG1IP"/>
</dbReference>